<accession>A0A9D3NXT8</accession>
<evidence type="ECO:0000256" key="1">
    <source>
        <dbReference type="ARBA" id="ARBA00023054"/>
    </source>
</evidence>
<gene>
    <name evidence="5" type="ORF">KOW79_004952</name>
</gene>
<dbReference type="SMART" id="SM00952">
    <property type="entry name" value="RAP"/>
    <property type="match status" value="1"/>
</dbReference>
<organism evidence="5 6">
    <name type="scientific">Hemibagrus wyckioides</name>
    <dbReference type="NCBI Taxonomy" id="337641"/>
    <lineage>
        <taxon>Eukaryota</taxon>
        <taxon>Metazoa</taxon>
        <taxon>Chordata</taxon>
        <taxon>Craniata</taxon>
        <taxon>Vertebrata</taxon>
        <taxon>Euteleostomi</taxon>
        <taxon>Actinopterygii</taxon>
        <taxon>Neopterygii</taxon>
        <taxon>Teleostei</taxon>
        <taxon>Ostariophysi</taxon>
        <taxon>Siluriformes</taxon>
        <taxon>Bagridae</taxon>
        <taxon>Hemibagrus</taxon>
    </lineage>
</organism>
<reference evidence="5 6" key="1">
    <citation type="submission" date="2021-06" db="EMBL/GenBank/DDBJ databases">
        <title>Chromosome-level genome assembly of the red-tail catfish (Hemibagrus wyckioides).</title>
        <authorList>
            <person name="Shao F."/>
        </authorList>
    </citation>
    <scope>NUCLEOTIDE SEQUENCE [LARGE SCALE GENOMIC DNA]</scope>
    <source>
        <strain evidence="5">EC202008001</strain>
        <tissue evidence="5">Blood</tissue>
    </source>
</reference>
<dbReference type="OrthoDB" id="385235at2759"/>
<dbReference type="Pfam" id="PF08368">
    <property type="entry name" value="FAST_2"/>
    <property type="match status" value="1"/>
</dbReference>
<feature type="coiled-coil region" evidence="2">
    <location>
        <begin position="203"/>
        <end position="297"/>
    </location>
</feature>
<sequence>MSVASASVEYARGNGSSRKVNSVEVNNKPNLPVDLRKVTVLPTSEWRRIQDSVNHVNKQQERLIAVARDREVIHLRSKEVVKNWSNTIAGQRQKKLEAKKIREEIEEEERKQIDLEEAKFQEMKRKEAIERAKTLQYYQIDRVKGFHSALLMTEVLKEREAQIELKKRKEIASKNVDKEILAMIAYKDTLALHQEHQKAVERKQKSLVVAESLKQQIKEHEQAREEEVMKKKKESEELKQFQELYKKEQNTREQKKQEEKRDIMETYQKHLSNKKISQVAEAEKQDLEEERRKLFVKAKEKMLKLRKQREAEMFREVQRHREALVDKLAAYHQEQTTNEEELISKAAAEAEAKQDKQQREKEEKKAAMLRSINEHREAVQKELKYKKQEEKQKAIEMLNAKKASDLIFLQKQHIKVQKMKEAAIFLQDTHVHQMAEKYTQEQIMKKQDQEFEVRKAELIAEEENEFQKYAKGVIEKASEAQRNTTLLQKASKKGIGGGLGPAFGGVRPSYLVQDQSGVQLPSYVRSTTQGIKELNETTDIQESNKRLGFTWVAFLTRPCPMVMLRLCALRCPPCRLFHHGVVCQDHVLGQLRVCTAEDQLFDVVSKNKAKLSVKHVGFAVGLLWQFQRERPEMLRTIKLIRAHPQFLTLRVLAENKISMMDDATLVDILYGGLRLQIEPHDSLIQQLVVEAWNRVESFSMTTLSKLSICLNDLGLHNSPLMGHITEIVNQRLDSIEDARVLTTLMISVSSLLSTRLRDALIEKAEVLLDSMDTLHFNNPRRVVQFLRHTKCIHRPLLEKCSRILLKNVPNLDMENLSIIVMLYQSLSFSNWDFRQAAIQKMVELMHSCTNPESFTKLFIALGPLAGPATRERLESTALLLADQLNAHQALVIAETLEEMQSRNFQLINKIASVLHRNLEVYRPVEIAKIIQALILLHCQSPELFSSLRIIVLRYLQTCVHIYEVIMLTRVLAMLPSARIEEPVLSRIDAVLPQCSLMGMSSLTTAIAKWMRNDPSYSQSAHSKYVRLLQNLNRCAQERVHAAKKLDLLMEELKFMSGEWFEEMLLEETIMVLQSLAEQITLSNMLDLVLFMTRTTYRSAPLLERIASIALENTHKIHYSAVYVTLLPFAVLNYDSPKVDELFDAYIHHFTPKISLFDPHMLVLLAYVLALSNRFPEPLIREIFRVDFLAKLDAQLETLSSTQNMRVRSRLMQLNRAVCLECPEFQVPWFHEHYCMQLHRRDSSINLAQQQIHRMLGEVLGGINCVKVGVLTPYYYTVDYECILDHNQQALPYSTLSELQINEDGKVHWDSGSEKERTELPPGAQRIALDFLNSKSFCKNSQHVKGDILMRKRHLEILGYNVLQIPHFEWNSMELSTLDAWKEYLRKKLFTELPRAS</sequence>
<protein>
    <recommendedName>
        <fullName evidence="4">RAP domain-containing protein</fullName>
    </recommendedName>
</protein>
<dbReference type="GO" id="GO:0005879">
    <property type="term" value="C:axonemal microtubule"/>
    <property type="evidence" value="ECO:0007669"/>
    <property type="project" value="TreeGrafter"/>
</dbReference>
<dbReference type="PANTHER" id="PTHR28663:SF1">
    <property type="entry name" value="CILIA- AND FLAGELLA- ASSOCIATED PROTEIN 210"/>
    <property type="match status" value="1"/>
</dbReference>
<dbReference type="InterPro" id="IPR010622">
    <property type="entry name" value="FAST_Leu-rich"/>
</dbReference>
<name>A0A9D3NXT8_9TELE</name>
<dbReference type="InterPro" id="IPR013584">
    <property type="entry name" value="RAP"/>
</dbReference>
<dbReference type="InterPro" id="IPR043597">
    <property type="entry name" value="TPH_dom"/>
</dbReference>
<evidence type="ECO:0000256" key="3">
    <source>
        <dbReference type="SAM" id="MobiDB-lite"/>
    </source>
</evidence>
<dbReference type="PANTHER" id="PTHR28663">
    <property type="entry name" value="COILED-COIL DOMAIN-CONTAINING PROTEIN 173"/>
    <property type="match status" value="1"/>
</dbReference>
<evidence type="ECO:0000313" key="5">
    <source>
        <dbReference type="EMBL" id="KAG7330983.1"/>
    </source>
</evidence>
<dbReference type="InterPro" id="IPR013579">
    <property type="entry name" value="FAST_2"/>
</dbReference>
<feature type="compositionally biased region" description="Polar residues" evidence="3">
    <location>
        <begin position="14"/>
        <end position="24"/>
    </location>
</feature>
<evidence type="ECO:0000259" key="4">
    <source>
        <dbReference type="PROSITE" id="PS51286"/>
    </source>
</evidence>
<dbReference type="EMBL" id="JAHKSW010000006">
    <property type="protein sequence ID" value="KAG7330983.1"/>
    <property type="molecule type" value="Genomic_DNA"/>
</dbReference>
<feature type="coiled-coil region" evidence="2">
    <location>
        <begin position="88"/>
        <end position="126"/>
    </location>
</feature>
<proteinExistence type="predicted"/>
<comment type="caution">
    <text evidence="5">The sequence shown here is derived from an EMBL/GenBank/DDBJ whole genome shotgun (WGS) entry which is preliminary data.</text>
</comment>
<evidence type="ECO:0000313" key="6">
    <source>
        <dbReference type="Proteomes" id="UP000824219"/>
    </source>
</evidence>
<dbReference type="Pfam" id="PF06743">
    <property type="entry name" value="FAST_1"/>
    <property type="match status" value="1"/>
</dbReference>
<dbReference type="InterPro" id="IPR039986">
    <property type="entry name" value="CFAP210"/>
</dbReference>
<keyword evidence="1 2" id="KW-0175">Coiled coil</keyword>
<dbReference type="Proteomes" id="UP000824219">
    <property type="component" value="Linkage Group LG06"/>
</dbReference>
<feature type="region of interest" description="Disordered" evidence="3">
    <location>
        <begin position="1"/>
        <end position="24"/>
    </location>
</feature>
<keyword evidence="6" id="KW-1185">Reference proteome</keyword>
<evidence type="ECO:0000256" key="2">
    <source>
        <dbReference type="SAM" id="Coils"/>
    </source>
</evidence>
<dbReference type="GO" id="GO:0044528">
    <property type="term" value="P:regulation of mitochondrial mRNA stability"/>
    <property type="evidence" value="ECO:0007669"/>
    <property type="project" value="InterPro"/>
</dbReference>
<feature type="domain" description="RAP" evidence="4">
    <location>
        <begin position="1326"/>
        <end position="1386"/>
    </location>
</feature>
<dbReference type="PROSITE" id="PS51286">
    <property type="entry name" value="RAP"/>
    <property type="match status" value="1"/>
</dbReference>
<dbReference type="Pfam" id="PF08373">
    <property type="entry name" value="RAP"/>
    <property type="match status" value="1"/>
</dbReference>
<dbReference type="Pfam" id="PF13868">
    <property type="entry name" value="TPH"/>
    <property type="match status" value="1"/>
</dbReference>